<dbReference type="PANTHER" id="PTHR33478:SF1">
    <property type="entry name" value="EXTRACELLULAR METALLOPROTEINASE MEP"/>
    <property type="match status" value="1"/>
</dbReference>
<evidence type="ECO:0000256" key="8">
    <source>
        <dbReference type="ARBA" id="ARBA00022833"/>
    </source>
</evidence>
<dbReference type="GO" id="GO:0006508">
    <property type="term" value="P:proteolysis"/>
    <property type="evidence" value="ECO:0007669"/>
    <property type="project" value="UniProtKB-KW"/>
</dbReference>
<dbReference type="RefSeq" id="WP_179617010.1">
    <property type="nucleotide sequence ID" value="NZ_CP059163.1"/>
</dbReference>
<keyword evidence="8" id="KW-0862">Zinc</keyword>
<feature type="chain" id="PRO_5031200618" description="Peptidase M36" evidence="12">
    <location>
        <begin position="35"/>
        <end position="1153"/>
    </location>
</feature>
<organism evidence="13 14">
    <name type="scientific">Nocardioides marinisabuli</name>
    <dbReference type="NCBI Taxonomy" id="419476"/>
    <lineage>
        <taxon>Bacteria</taxon>
        <taxon>Bacillati</taxon>
        <taxon>Actinomycetota</taxon>
        <taxon>Actinomycetes</taxon>
        <taxon>Propionibacteriales</taxon>
        <taxon>Nocardioidaceae</taxon>
        <taxon>Nocardioides</taxon>
    </lineage>
</organism>
<proteinExistence type="inferred from homology"/>
<gene>
    <name evidence="13" type="ORF">BKA08_003823</name>
</gene>
<keyword evidence="14" id="KW-1185">Reference proteome</keyword>
<evidence type="ECO:0000256" key="11">
    <source>
        <dbReference type="SAM" id="MobiDB-lite"/>
    </source>
</evidence>
<evidence type="ECO:0000256" key="3">
    <source>
        <dbReference type="ARBA" id="ARBA00006006"/>
    </source>
</evidence>
<dbReference type="AlphaFoldDB" id="A0A7Y9F6N4"/>
<dbReference type="PRINTS" id="PR00999">
    <property type="entry name" value="FUNGALYSIN"/>
</dbReference>
<evidence type="ECO:0000313" key="13">
    <source>
        <dbReference type="EMBL" id="NYD59585.1"/>
    </source>
</evidence>
<evidence type="ECO:0000256" key="6">
    <source>
        <dbReference type="ARBA" id="ARBA00022723"/>
    </source>
</evidence>
<accession>A0A7Y9F6N4</accession>
<dbReference type="Proteomes" id="UP000516957">
    <property type="component" value="Unassembled WGS sequence"/>
</dbReference>
<keyword evidence="12" id="KW-0732">Signal</keyword>
<keyword evidence="7" id="KW-0378">Hydrolase</keyword>
<evidence type="ECO:0000256" key="4">
    <source>
        <dbReference type="ARBA" id="ARBA00022525"/>
    </source>
</evidence>
<dbReference type="Gene3D" id="2.60.120.260">
    <property type="entry name" value="Galactose-binding domain-like"/>
    <property type="match status" value="1"/>
</dbReference>
<dbReference type="EMBL" id="JACCBE010000001">
    <property type="protein sequence ID" value="NYD59585.1"/>
    <property type="molecule type" value="Genomic_DNA"/>
</dbReference>
<keyword evidence="6" id="KW-0479">Metal-binding</keyword>
<dbReference type="InterPro" id="IPR001842">
    <property type="entry name" value="Peptidase_M36"/>
</dbReference>
<dbReference type="Gene3D" id="1.10.390.10">
    <property type="entry name" value="Neutral Protease Domain 2"/>
    <property type="match status" value="1"/>
</dbReference>
<dbReference type="PANTHER" id="PTHR33478">
    <property type="entry name" value="EXTRACELLULAR METALLOPROTEINASE MEP"/>
    <property type="match status" value="1"/>
</dbReference>
<sequence length="1153" mass="122446">MTTNPVRRRRRRTAALALATATLVPGLAQLPALATSGPAAPSTFSLDDVVTIGDSVPGLSDLDARGTALPTLAQRRVADALGAVSVRWNDFGTPASILPADGVLARAAFPGAGAANAEKSARAWLEANAAVFGMDATQMRGLELVNTQELAVYDDAPHPGYAVLLRQRFGDLTPALGSMVTVGVARGEIAYVSSSLVRSGTELDASATKLSPQQGWLAAARNVGRDLTASAVADIVRDVTEDWTVLTVPGFAQPQQVRLRALAKADGTVRPVLEANVVDSDAGDAFAYTLMVDALTGEVLHRENKVEHDQVNDVFTGAFTGDQCGPVHDFELADDKTRTINALGLSTPADDITVKIFGPGKELLFTQDLLTSPELATYSSDKLKAGIYGVQVCPFDSASAVSGTYSLLLSTSDQGAPSTGGQLFSPAWRYFAANPAMSSVNNDSTPTNSVIGCWIAGPECTLPSGPFKNVAATYPWDALDATGTTTATTVGNNANTHEAWASPLTPGGLLQAPVSPTRQYTGEFTDAWNNSGCSPSELVPGGNDIEFSTQNLFVSHNRMHDYSYYLGFTEANYNLQLENFGRGGVEGDQEIGNVQAGALSGGQPTYLGRDNANQITLQDGVPGITNQYLFQPIAGAFYAPCTDGGLDMGIVGHEYTHAISNRMVAGPDEGLTSAQGGAMGESWGDLVAAEYHFSHGYKNGGNVWAVGVYATGNKRTAIRDYAINKNPLNYSNVGFDTTGQQVHADGEIWSGTQWSVRQALVKKHNRQFPYKDKALQLRCAQATEDASPLAPQFCPGNRRWVQLMFDAFLLQQGATSMLDARDAMLAADRMRFGGEDTKVMWKAFAQRGMGKDASTPDADSEHVKGGFASPKQRNGTVTFKASRGAGKIYVGDYQARVTPVADTSPKSKLDATVSMVPGTYRMLYTSGKGGFKRFTLRVKAGERKTVRLTKQKNLAAAANGAKVIDATPGSLNTAHLIDGKESTNWGAVTETNVDESKPFVSVDLAKGTHTIRRVQVSALLTPAPASGDTIPLATDEDPASGSRFTALRRFAIEVCTSGCESDKATWKRVFTSKADAFPAGRPRPVAPDQTMRSFKIGKTRAAAVRLVTLENQCTGTPGYSGEQDNDPLNDTDCATASDRGTIVHASELQVFSR</sequence>
<comment type="caution">
    <text evidence="13">The sequence shown here is derived from an EMBL/GenBank/DDBJ whole genome shotgun (WGS) entry which is preliminary data.</text>
</comment>
<feature type="signal peptide" evidence="12">
    <location>
        <begin position="1"/>
        <end position="34"/>
    </location>
</feature>
<keyword evidence="9" id="KW-0482">Metalloprotease</keyword>
<evidence type="ECO:0000256" key="9">
    <source>
        <dbReference type="ARBA" id="ARBA00023049"/>
    </source>
</evidence>
<dbReference type="GO" id="GO:0008270">
    <property type="term" value="F:zinc ion binding"/>
    <property type="evidence" value="ECO:0007669"/>
    <property type="project" value="InterPro"/>
</dbReference>
<reference evidence="13 14" key="1">
    <citation type="submission" date="2020-07" db="EMBL/GenBank/DDBJ databases">
        <title>Sequencing the genomes of 1000 actinobacteria strains.</title>
        <authorList>
            <person name="Klenk H.-P."/>
        </authorList>
    </citation>
    <scope>NUCLEOTIDE SEQUENCE [LARGE SCALE GENOMIC DNA]</scope>
    <source>
        <strain evidence="13 14">DSM 18965</strain>
    </source>
</reference>
<evidence type="ECO:0008006" key="15">
    <source>
        <dbReference type="Google" id="ProtNLM"/>
    </source>
</evidence>
<dbReference type="Pfam" id="PF02128">
    <property type="entry name" value="Peptidase_M36"/>
    <property type="match status" value="1"/>
</dbReference>
<comment type="similarity">
    <text evidence="3">Belongs to the peptidase M36 family.</text>
</comment>
<comment type="subcellular location">
    <subcellularLocation>
        <location evidence="2">Secreted</location>
    </subcellularLocation>
</comment>
<dbReference type="GO" id="GO:0004222">
    <property type="term" value="F:metalloendopeptidase activity"/>
    <property type="evidence" value="ECO:0007669"/>
    <property type="project" value="InterPro"/>
</dbReference>
<evidence type="ECO:0000256" key="5">
    <source>
        <dbReference type="ARBA" id="ARBA00022670"/>
    </source>
</evidence>
<evidence type="ECO:0000256" key="12">
    <source>
        <dbReference type="SAM" id="SignalP"/>
    </source>
</evidence>
<dbReference type="Gene3D" id="3.10.170.10">
    <property type="match status" value="1"/>
</dbReference>
<keyword evidence="10" id="KW-0865">Zymogen</keyword>
<dbReference type="SUPFAM" id="SSF55486">
    <property type="entry name" value="Metalloproteases ('zincins'), catalytic domain"/>
    <property type="match status" value="1"/>
</dbReference>
<comment type="cofactor">
    <cofactor evidence="1">
        <name>Zn(2+)</name>
        <dbReference type="ChEBI" id="CHEBI:29105"/>
    </cofactor>
</comment>
<evidence type="ECO:0000256" key="2">
    <source>
        <dbReference type="ARBA" id="ARBA00004613"/>
    </source>
</evidence>
<keyword evidence="5" id="KW-0645">Protease</keyword>
<evidence type="ECO:0000256" key="7">
    <source>
        <dbReference type="ARBA" id="ARBA00022801"/>
    </source>
</evidence>
<keyword evidence="4" id="KW-0964">Secreted</keyword>
<protein>
    <recommendedName>
        <fullName evidence="15">Peptidase M36</fullName>
    </recommendedName>
</protein>
<feature type="region of interest" description="Disordered" evidence="11">
    <location>
        <begin position="851"/>
        <end position="871"/>
    </location>
</feature>
<evidence type="ECO:0000313" key="14">
    <source>
        <dbReference type="Proteomes" id="UP000516957"/>
    </source>
</evidence>
<evidence type="ECO:0000256" key="1">
    <source>
        <dbReference type="ARBA" id="ARBA00001947"/>
    </source>
</evidence>
<evidence type="ECO:0000256" key="10">
    <source>
        <dbReference type="ARBA" id="ARBA00023145"/>
    </source>
</evidence>
<dbReference type="InterPro" id="IPR027268">
    <property type="entry name" value="Peptidase_M4/M1_CTD_sf"/>
</dbReference>
<name>A0A7Y9F6N4_9ACTN</name>
<dbReference type="InterPro" id="IPR050371">
    <property type="entry name" value="Fungal_virulence_M36"/>
</dbReference>
<dbReference type="GO" id="GO:0005615">
    <property type="term" value="C:extracellular space"/>
    <property type="evidence" value="ECO:0007669"/>
    <property type="project" value="InterPro"/>
</dbReference>